<sequence>MPAGTGLGCREEELRDLRQRGHDAGVRGSSGTDERQPREALGRVAAGENPTKAKREAKGWE</sequence>
<feature type="compositionally biased region" description="Basic and acidic residues" evidence="1">
    <location>
        <begin position="51"/>
        <end position="61"/>
    </location>
</feature>
<comment type="caution">
    <text evidence="2">The sequence shown here is derived from an EMBL/GenBank/DDBJ whole genome shotgun (WGS) entry which is preliminary data.</text>
</comment>
<evidence type="ECO:0000313" key="3">
    <source>
        <dbReference type="Proteomes" id="UP001206128"/>
    </source>
</evidence>
<feature type="region of interest" description="Disordered" evidence="1">
    <location>
        <begin position="1"/>
        <end position="61"/>
    </location>
</feature>
<keyword evidence="3" id="KW-1185">Reference proteome</keyword>
<reference evidence="2" key="1">
    <citation type="submission" date="2022-06" db="EMBL/GenBank/DDBJ databases">
        <title>Genomic Encyclopedia of Archaeal and Bacterial Type Strains, Phase II (KMG-II): from individual species to whole genera.</title>
        <authorList>
            <person name="Goeker M."/>
        </authorList>
    </citation>
    <scope>NUCLEOTIDE SEQUENCE</scope>
    <source>
        <strain evidence="2">DSM 43935</strain>
    </source>
</reference>
<evidence type="ECO:0000256" key="1">
    <source>
        <dbReference type="SAM" id="MobiDB-lite"/>
    </source>
</evidence>
<protein>
    <submittedName>
        <fullName evidence="2">Uncharacterized protein</fullName>
    </submittedName>
</protein>
<name>A0AAE3KEG6_9PSEU</name>
<dbReference type="Proteomes" id="UP001206128">
    <property type="component" value="Unassembled WGS sequence"/>
</dbReference>
<dbReference type="RefSeq" id="WP_253766899.1">
    <property type="nucleotide sequence ID" value="NZ_JAMTCK010000001.1"/>
</dbReference>
<feature type="compositionally biased region" description="Basic and acidic residues" evidence="1">
    <location>
        <begin position="9"/>
        <end position="25"/>
    </location>
</feature>
<organism evidence="2 3">
    <name type="scientific">Goodfellowiella coeruleoviolacea</name>
    <dbReference type="NCBI Taxonomy" id="334858"/>
    <lineage>
        <taxon>Bacteria</taxon>
        <taxon>Bacillati</taxon>
        <taxon>Actinomycetota</taxon>
        <taxon>Actinomycetes</taxon>
        <taxon>Pseudonocardiales</taxon>
        <taxon>Pseudonocardiaceae</taxon>
        <taxon>Goodfellowiella</taxon>
    </lineage>
</organism>
<evidence type="ECO:0000313" key="2">
    <source>
        <dbReference type="EMBL" id="MCP2163882.1"/>
    </source>
</evidence>
<dbReference type="AlphaFoldDB" id="A0AAE3KEG6"/>
<proteinExistence type="predicted"/>
<feature type="compositionally biased region" description="Basic and acidic residues" evidence="1">
    <location>
        <begin position="32"/>
        <end position="41"/>
    </location>
</feature>
<dbReference type="EMBL" id="JAMTCK010000001">
    <property type="protein sequence ID" value="MCP2163882.1"/>
    <property type="molecule type" value="Genomic_DNA"/>
</dbReference>
<gene>
    <name evidence="2" type="ORF">LX83_000722</name>
</gene>
<accession>A0AAE3KEG6</accession>